<dbReference type="Pfam" id="PF00528">
    <property type="entry name" value="BPD_transp_1"/>
    <property type="match status" value="1"/>
</dbReference>
<feature type="transmembrane region" description="Helical" evidence="7">
    <location>
        <begin position="181"/>
        <end position="200"/>
    </location>
</feature>
<evidence type="ECO:0000259" key="8">
    <source>
        <dbReference type="PROSITE" id="PS50928"/>
    </source>
</evidence>
<feature type="domain" description="ABC transmembrane type-1" evidence="8">
    <location>
        <begin position="78"/>
        <end position="267"/>
    </location>
</feature>
<dbReference type="PROSITE" id="PS50928">
    <property type="entry name" value="ABC_TM1"/>
    <property type="match status" value="1"/>
</dbReference>
<evidence type="ECO:0000313" key="9">
    <source>
        <dbReference type="EMBL" id="MDT9001763.1"/>
    </source>
</evidence>
<keyword evidence="6 7" id="KW-0472">Membrane</keyword>
<evidence type="ECO:0000256" key="3">
    <source>
        <dbReference type="ARBA" id="ARBA00022475"/>
    </source>
</evidence>
<dbReference type="Gene3D" id="1.10.3720.10">
    <property type="entry name" value="MetI-like"/>
    <property type="match status" value="1"/>
</dbReference>
<keyword evidence="5 7" id="KW-1133">Transmembrane helix</keyword>
<gene>
    <name evidence="9" type="ORF">RQP53_20975</name>
</gene>
<dbReference type="CDD" id="cd06261">
    <property type="entry name" value="TM_PBP2"/>
    <property type="match status" value="1"/>
</dbReference>
<comment type="subcellular location">
    <subcellularLocation>
        <location evidence="1 7">Cell membrane</location>
        <topology evidence="1 7">Multi-pass membrane protein</topology>
    </subcellularLocation>
</comment>
<dbReference type="RefSeq" id="WP_315652649.1">
    <property type="nucleotide sequence ID" value="NZ_JAVXZY010000011.1"/>
</dbReference>
<dbReference type="Proteomes" id="UP001246372">
    <property type="component" value="Unassembled WGS sequence"/>
</dbReference>
<protein>
    <submittedName>
        <fullName evidence="9">ABC transporter permease</fullName>
    </submittedName>
</protein>
<evidence type="ECO:0000256" key="1">
    <source>
        <dbReference type="ARBA" id="ARBA00004651"/>
    </source>
</evidence>
<feature type="transmembrane region" description="Helical" evidence="7">
    <location>
        <begin position="206"/>
        <end position="222"/>
    </location>
</feature>
<accession>A0ABU3PGU7</accession>
<dbReference type="InterPro" id="IPR050366">
    <property type="entry name" value="BP-dependent_transpt_permease"/>
</dbReference>
<dbReference type="EMBL" id="JAVXZY010000011">
    <property type="protein sequence ID" value="MDT9001763.1"/>
    <property type="molecule type" value="Genomic_DNA"/>
</dbReference>
<evidence type="ECO:0000313" key="10">
    <source>
        <dbReference type="Proteomes" id="UP001246372"/>
    </source>
</evidence>
<feature type="transmembrane region" description="Helical" evidence="7">
    <location>
        <begin position="84"/>
        <end position="106"/>
    </location>
</feature>
<evidence type="ECO:0000256" key="7">
    <source>
        <dbReference type="RuleBase" id="RU363032"/>
    </source>
</evidence>
<keyword evidence="4 7" id="KW-0812">Transmembrane</keyword>
<dbReference type="InterPro" id="IPR035906">
    <property type="entry name" value="MetI-like_sf"/>
</dbReference>
<organism evidence="9 10">
    <name type="scientific">Roseateles aquae</name>
    <dbReference type="NCBI Taxonomy" id="3077235"/>
    <lineage>
        <taxon>Bacteria</taxon>
        <taxon>Pseudomonadati</taxon>
        <taxon>Pseudomonadota</taxon>
        <taxon>Betaproteobacteria</taxon>
        <taxon>Burkholderiales</taxon>
        <taxon>Sphaerotilaceae</taxon>
        <taxon>Roseateles</taxon>
    </lineage>
</organism>
<comment type="caution">
    <text evidence="9">The sequence shown here is derived from an EMBL/GenBank/DDBJ whole genome shotgun (WGS) entry which is preliminary data.</text>
</comment>
<evidence type="ECO:0000256" key="5">
    <source>
        <dbReference type="ARBA" id="ARBA00022989"/>
    </source>
</evidence>
<evidence type="ECO:0000256" key="6">
    <source>
        <dbReference type="ARBA" id="ARBA00023136"/>
    </source>
</evidence>
<sequence>MRPARERFAARALGHPGFVAGGLLCALLLAAGLISLLWTPWPPEAIDLARKLAPPDAQHWLGCDALGRDIASLLLAGALNALKVGLLAAGLAALMGSALGLLAAALGGWPEALIMRGCDLGQAFPALLLAIILAATRGPGLAIAITAIALHGVPAFARLARASARVQWQLDHVRAARAFGRGPLAIAWVHVLPAIAPLLIVQASSQFALAILSEAALAYLGLGTQAPEASWGRMLAEAQGWLFSAPLLAVWPGLAIALAVLGLNLLGDALRDLLDPRMP</sequence>
<feature type="transmembrane region" description="Helical" evidence="7">
    <location>
        <begin position="242"/>
        <end position="266"/>
    </location>
</feature>
<dbReference type="SUPFAM" id="SSF161098">
    <property type="entry name" value="MetI-like"/>
    <property type="match status" value="1"/>
</dbReference>
<keyword evidence="10" id="KW-1185">Reference proteome</keyword>
<keyword evidence="3" id="KW-1003">Cell membrane</keyword>
<dbReference type="PANTHER" id="PTHR43386:SF25">
    <property type="entry name" value="PEPTIDE ABC TRANSPORTER PERMEASE PROTEIN"/>
    <property type="match status" value="1"/>
</dbReference>
<dbReference type="InterPro" id="IPR000515">
    <property type="entry name" value="MetI-like"/>
</dbReference>
<name>A0ABU3PGU7_9BURK</name>
<proteinExistence type="inferred from homology"/>
<dbReference type="PANTHER" id="PTHR43386">
    <property type="entry name" value="OLIGOPEPTIDE TRANSPORT SYSTEM PERMEASE PROTEIN APPC"/>
    <property type="match status" value="1"/>
</dbReference>
<feature type="transmembrane region" description="Helical" evidence="7">
    <location>
        <begin position="12"/>
        <end position="38"/>
    </location>
</feature>
<keyword evidence="2 7" id="KW-0813">Transport</keyword>
<evidence type="ECO:0000256" key="4">
    <source>
        <dbReference type="ARBA" id="ARBA00022692"/>
    </source>
</evidence>
<reference evidence="9" key="1">
    <citation type="submission" date="2023-09" db="EMBL/GenBank/DDBJ databases">
        <title>Paucibacter sp. APW11 Genome sequencing and assembly.</title>
        <authorList>
            <person name="Kim I."/>
        </authorList>
    </citation>
    <scope>NUCLEOTIDE SEQUENCE</scope>
    <source>
        <strain evidence="9">APW11</strain>
    </source>
</reference>
<comment type="similarity">
    <text evidence="7">Belongs to the binding-protein-dependent transport system permease family.</text>
</comment>
<evidence type="ECO:0000256" key="2">
    <source>
        <dbReference type="ARBA" id="ARBA00022448"/>
    </source>
</evidence>